<comment type="subcellular location">
    <subcellularLocation>
        <location evidence="1">Nucleus</location>
    </subcellularLocation>
</comment>
<accession>A0A1D2VES1</accession>
<dbReference type="Pfam" id="PF16837">
    <property type="entry name" value="SF3A3"/>
    <property type="match status" value="1"/>
</dbReference>
<dbReference type="InterPro" id="IPR022755">
    <property type="entry name" value="Znf_C2H2_jaz"/>
</dbReference>
<sequence>MEINLINKNYLEEQRNALEELDRIQLEISNRIQRNPAVYVGSTQNIDHGVLNQNNKRPVKEVLLQQHEINSFIKRYKKNSLYLSNFYLKNSNDFPHHIDSEYEIDKLNHQISFISDPNYSFENFDLLYRNIQKNYLFNTHSQDGNHNLSLLFSMGSSNLSKKDLQNTNITKDIFKKNIAKSEIKKKSILSAFSSDLSLDSIFSLEENYGKYLDLIQFHEIFLNLPGLSNHFNDDERFSITYLKYLEFYYKVDKNTYNDYYKAINRHSHEYIDYINQLSDYLVKFIFKIKPLSNPDRIIKNLKSQFEEKWVKQINQNSYNSSSNDNGDNNNNNNNESDNKLFCKPCNKLFSKETVFNGHLNGKKHKKNVQKLKGSNNAQLNEIEKELCLEEFLINEITQLLERQRQDTKLNVERKQALTNKERFEEIEDLLKEDTVGDNELKLFDSDYLNEELLDKTNEDSESDEENVPNPLNLPLGFDGKPIPYWLWKLQGLDREFNCEICGNLKYKGRKAFEKHFMEARHTHGLKCLGIQKPSSVFKGITSIDEVSKLWSKIKYENRIKDSLKENTVEVEDEEGNVMTEKVYNDLKKQGLI</sequence>
<evidence type="ECO:0000256" key="1">
    <source>
        <dbReference type="ARBA" id="ARBA00004123"/>
    </source>
</evidence>
<dbReference type="AlphaFoldDB" id="A0A1D2VES1"/>
<evidence type="ECO:0000313" key="9">
    <source>
        <dbReference type="EMBL" id="ODV60020.1"/>
    </source>
</evidence>
<keyword evidence="5" id="KW-0862">Zinc</keyword>
<organism evidence="9 10">
    <name type="scientific">Ascoidea rubescens DSM 1968</name>
    <dbReference type="NCBI Taxonomy" id="1344418"/>
    <lineage>
        <taxon>Eukaryota</taxon>
        <taxon>Fungi</taxon>
        <taxon>Dikarya</taxon>
        <taxon>Ascomycota</taxon>
        <taxon>Saccharomycotina</taxon>
        <taxon>Saccharomycetes</taxon>
        <taxon>Ascoideaceae</taxon>
        <taxon>Ascoidea</taxon>
    </lineage>
</organism>
<dbReference type="SUPFAM" id="SSF57667">
    <property type="entry name" value="beta-beta-alpha zinc fingers"/>
    <property type="match status" value="1"/>
</dbReference>
<dbReference type="PROSITE" id="PS00028">
    <property type="entry name" value="ZINC_FINGER_C2H2_1"/>
    <property type="match status" value="1"/>
</dbReference>
<evidence type="ECO:0000256" key="5">
    <source>
        <dbReference type="ARBA" id="ARBA00022833"/>
    </source>
</evidence>
<evidence type="ECO:0000256" key="6">
    <source>
        <dbReference type="ARBA" id="ARBA00023242"/>
    </source>
</evidence>
<evidence type="ECO:0000256" key="7">
    <source>
        <dbReference type="SAM" id="MobiDB-lite"/>
    </source>
</evidence>
<dbReference type="GeneID" id="30967153"/>
<dbReference type="InterPro" id="IPR000690">
    <property type="entry name" value="Matrin/U1-C_Znf_C2H2"/>
</dbReference>
<dbReference type="GO" id="GO:0000398">
    <property type="term" value="P:mRNA splicing, via spliceosome"/>
    <property type="evidence" value="ECO:0007669"/>
    <property type="project" value="InterPro"/>
</dbReference>
<keyword evidence="4" id="KW-0863">Zinc-finger</keyword>
<dbReference type="SMART" id="SM00451">
    <property type="entry name" value="ZnF_U1"/>
    <property type="match status" value="1"/>
</dbReference>
<name>A0A1D2VES1_9ASCO</name>
<proteinExistence type="inferred from homology"/>
<dbReference type="InterPro" id="IPR031774">
    <property type="entry name" value="SF3A3_dom"/>
</dbReference>
<reference evidence="10" key="1">
    <citation type="submission" date="2016-05" db="EMBL/GenBank/DDBJ databases">
        <title>Comparative genomics of biotechnologically important yeasts.</title>
        <authorList>
            <consortium name="DOE Joint Genome Institute"/>
            <person name="Riley R."/>
            <person name="Haridas S."/>
            <person name="Wolfe K.H."/>
            <person name="Lopes M.R."/>
            <person name="Hittinger C.T."/>
            <person name="Goker M."/>
            <person name="Salamov A."/>
            <person name="Wisecaver J."/>
            <person name="Long T.M."/>
            <person name="Aerts A.L."/>
            <person name="Barry K."/>
            <person name="Choi C."/>
            <person name="Clum A."/>
            <person name="Coughlan A.Y."/>
            <person name="Deshpande S."/>
            <person name="Douglass A.P."/>
            <person name="Hanson S.J."/>
            <person name="Klenk H.-P."/>
            <person name="Labutti K."/>
            <person name="Lapidus A."/>
            <person name="Lindquist E."/>
            <person name="Lipzen A."/>
            <person name="Meier-Kolthoff J.P."/>
            <person name="Ohm R.A."/>
            <person name="Otillar R.P."/>
            <person name="Pangilinan J."/>
            <person name="Peng Y."/>
            <person name="Rokas A."/>
            <person name="Rosa C.A."/>
            <person name="Scheuner C."/>
            <person name="Sibirny A.A."/>
            <person name="Slot J.C."/>
            <person name="Stielow J.B."/>
            <person name="Sun H."/>
            <person name="Kurtzman C.P."/>
            <person name="Blackwell M."/>
            <person name="Grigoriev I.V."/>
            <person name="Jeffries T.W."/>
        </authorList>
    </citation>
    <scope>NUCLEOTIDE SEQUENCE [LARGE SCALE GENOMIC DNA]</scope>
    <source>
        <strain evidence="10">DSM 1968</strain>
    </source>
</reference>
<dbReference type="InterPro" id="IPR013087">
    <property type="entry name" value="Znf_C2H2_type"/>
</dbReference>
<evidence type="ECO:0000256" key="4">
    <source>
        <dbReference type="ARBA" id="ARBA00022771"/>
    </source>
</evidence>
<gene>
    <name evidence="9" type="ORF">ASCRUDRAFT_76551</name>
</gene>
<dbReference type="Gene3D" id="3.30.160.60">
    <property type="entry name" value="Classic Zinc Finger"/>
    <property type="match status" value="1"/>
</dbReference>
<dbReference type="Pfam" id="PF12171">
    <property type="entry name" value="zf-C2H2_jaz"/>
    <property type="match status" value="1"/>
</dbReference>
<dbReference type="GO" id="GO:0005681">
    <property type="term" value="C:spliceosomal complex"/>
    <property type="evidence" value="ECO:0007669"/>
    <property type="project" value="InterPro"/>
</dbReference>
<protein>
    <recommendedName>
        <fullName evidence="8">Matrin-type domain-containing protein</fullName>
    </recommendedName>
</protein>
<feature type="region of interest" description="Disordered" evidence="7">
    <location>
        <begin position="316"/>
        <end position="335"/>
    </location>
</feature>
<dbReference type="PANTHER" id="PTHR12786:SF2">
    <property type="entry name" value="SPLICING FACTOR 3A SUBUNIT 3"/>
    <property type="match status" value="1"/>
</dbReference>
<evidence type="ECO:0000259" key="8">
    <source>
        <dbReference type="PROSITE" id="PS50171"/>
    </source>
</evidence>
<dbReference type="GO" id="GO:0008270">
    <property type="term" value="F:zinc ion binding"/>
    <property type="evidence" value="ECO:0007669"/>
    <property type="project" value="UniProtKB-KW"/>
</dbReference>
<comment type="similarity">
    <text evidence="2">Belongs to the SF3A3 family.</text>
</comment>
<dbReference type="EMBL" id="KV454483">
    <property type="protein sequence ID" value="ODV60020.1"/>
    <property type="molecule type" value="Genomic_DNA"/>
</dbReference>
<dbReference type="InterPro" id="IPR031590">
    <property type="entry name" value="PRP9_N"/>
</dbReference>
<keyword evidence="3" id="KW-0479">Metal-binding</keyword>
<dbReference type="Pfam" id="PF11931">
    <property type="entry name" value="SF3a60_Prp9_C"/>
    <property type="match status" value="1"/>
</dbReference>
<dbReference type="InterPro" id="IPR003604">
    <property type="entry name" value="Matrin/U1-like-C_Znf_C2H2"/>
</dbReference>
<evidence type="ECO:0000256" key="3">
    <source>
        <dbReference type="ARBA" id="ARBA00022723"/>
    </source>
</evidence>
<feature type="domain" description="Matrin-type" evidence="8">
    <location>
        <begin position="496"/>
        <end position="527"/>
    </location>
</feature>
<dbReference type="PROSITE" id="PS50171">
    <property type="entry name" value="ZF_MATRIN"/>
    <property type="match status" value="1"/>
</dbReference>
<evidence type="ECO:0000313" key="10">
    <source>
        <dbReference type="Proteomes" id="UP000095038"/>
    </source>
</evidence>
<dbReference type="Pfam" id="PF16958">
    <property type="entry name" value="PRP9_N"/>
    <property type="match status" value="1"/>
</dbReference>
<dbReference type="OrthoDB" id="2160351at2759"/>
<dbReference type="InterPro" id="IPR024598">
    <property type="entry name" value="SF3a60/Prp9_C"/>
</dbReference>
<dbReference type="InParanoid" id="A0A1D2VES1"/>
<dbReference type="GO" id="GO:0003723">
    <property type="term" value="F:RNA binding"/>
    <property type="evidence" value="ECO:0007669"/>
    <property type="project" value="InterPro"/>
</dbReference>
<keyword evidence="6" id="KW-0539">Nucleus</keyword>
<dbReference type="PANTHER" id="PTHR12786">
    <property type="entry name" value="SPLICING FACTOR SF3A-RELATED"/>
    <property type="match status" value="1"/>
</dbReference>
<dbReference type="STRING" id="1344418.A0A1D2VES1"/>
<dbReference type="RefSeq" id="XP_020046327.1">
    <property type="nucleotide sequence ID" value="XM_020193517.1"/>
</dbReference>
<dbReference type="InterPro" id="IPR036236">
    <property type="entry name" value="Znf_C2H2_sf"/>
</dbReference>
<dbReference type="InterPro" id="IPR051421">
    <property type="entry name" value="RNA_Proc_DNA_Dmg_Regulator"/>
</dbReference>
<dbReference type="SMART" id="SM00355">
    <property type="entry name" value="ZnF_C2H2"/>
    <property type="match status" value="2"/>
</dbReference>
<evidence type="ECO:0000256" key="2">
    <source>
        <dbReference type="ARBA" id="ARBA00008776"/>
    </source>
</evidence>
<keyword evidence="10" id="KW-1185">Reference proteome</keyword>
<dbReference type="FunCoup" id="A0A1D2VES1">
    <property type="interactions" value="1246"/>
</dbReference>
<dbReference type="Proteomes" id="UP000095038">
    <property type="component" value="Unassembled WGS sequence"/>
</dbReference>